<comment type="caution">
    <text evidence="1">The sequence shown here is derived from an EMBL/GenBank/DDBJ whole genome shotgun (WGS) entry which is preliminary data.</text>
</comment>
<gene>
    <name evidence="1" type="primary">odhA</name>
    <name evidence="1" type="ORF">HMPREF9123_2055</name>
</gene>
<proteinExistence type="predicted"/>
<keyword evidence="2" id="KW-1185">Reference proteome</keyword>
<evidence type="ECO:0000313" key="2">
    <source>
        <dbReference type="Proteomes" id="UP000004105"/>
    </source>
</evidence>
<keyword evidence="1" id="KW-0560">Oxidoreductase</keyword>
<dbReference type="GO" id="GO:0004591">
    <property type="term" value="F:oxoglutarate dehydrogenase (succinyl-transferring) activity"/>
    <property type="evidence" value="ECO:0007669"/>
    <property type="project" value="UniProtKB-EC"/>
</dbReference>
<protein>
    <submittedName>
        <fullName evidence="1">2-oxoglutarate dehydrogenase E1 component</fullName>
        <ecNumber evidence="1">1.2.4.2</ecNumber>
    </submittedName>
</protein>
<organism evidence="1 2">
    <name type="scientific">Neisseria bacilliformis ATCC BAA-1200</name>
    <dbReference type="NCBI Taxonomy" id="888742"/>
    <lineage>
        <taxon>Bacteria</taxon>
        <taxon>Pseudomonadati</taxon>
        <taxon>Pseudomonadota</taxon>
        <taxon>Betaproteobacteria</taxon>
        <taxon>Neisseriales</taxon>
        <taxon>Neisseriaceae</taxon>
        <taxon>Neisseria</taxon>
    </lineage>
</organism>
<dbReference type="EMBL" id="AFAY01000044">
    <property type="protein sequence ID" value="EGF10180.1"/>
    <property type="molecule type" value="Genomic_DNA"/>
</dbReference>
<dbReference type="AlphaFoldDB" id="F2BE99"/>
<dbReference type="Proteomes" id="UP000004105">
    <property type="component" value="Unassembled WGS sequence"/>
</dbReference>
<dbReference type="HOGENOM" id="CLU_1480545_0_0_4"/>
<evidence type="ECO:0000313" key="1">
    <source>
        <dbReference type="EMBL" id="EGF10180.1"/>
    </source>
</evidence>
<dbReference type="EC" id="1.2.4.2" evidence="1"/>
<sequence length="182" mass="17848">MPYFNGRGRLKTGRRSFQAALRFSVRVQQRGGEGRPDHAAQAAFGEAAVEPAVAGVEQVVAAFGFVESVVGSVVCVGQGQGFAAAPFEVAGEVFGKAAVLFAGDGEAHGVFAFGGRCGEVVGVDQGFVRAAEGAGGGGGGEVAPARGVEVKIALAPAEGDVAVGRAVAAVCGGGGSAAARQS</sequence>
<reference evidence="1 2" key="1">
    <citation type="submission" date="2011-02" db="EMBL/GenBank/DDBJ databases">
        <authorList>
            <person name="Muzny D."/>
            <person name="Qin X."/>
            <person name="Deng J."/>
            <person name="Jiang H."/>
            <person name="Liu Y."/>
            <person name="Qu J."/>
            <person name="Song X.-Z."/>
            <person name="Zhang L."/>
            <person name="Thornton R."/>
            <person name="Coyle M."/>
            <person name="Francisco L."/>
            <person name="Jackson L."/>
            <person name="Javaid M."/>
            <person name="Korchina V."/>
            <person name="Kovar C."/>
            <person name="Mata R."/>
            <person name="Mathew T."/>
            <person name="Ngo R."/>
            <person name="Nguyen L."/>
            <person name="Nguyen N."/>
            <person name="Okwuonu G."/>
            <person name="Ongeri F."/>
            <person name="Pham C."/>
            <person name="Simmons D."/>
            <person name="Wilczek-Boney K."/>
            <person name="Hale W."/>
            <person name="Jakkamsetti A."/>
            <person name="Pham P."/>
            <person name="Ruth R."/>
            <person name="San Lucas F."/>
            <person name="Warren J."/>
            <person name="Zhang J."/>
            <person name="Zhao Z."/>
            <person name="Zhou C."/>
            <person name="Zhu D."/>
            <person name="Lee S."/>
            <person name="Bess C."/>
            <person name="Blankenburg K."/>
            <person name="Forbes L."/>
            <person name="Fu Q."/>
            <person name="Gubbala S."/>
            <person name="Hirani K."/>
            <person name="Jayaseelan J.C."/>
            <person name="Lara F."/>
            <person name="Munidasa M."/>
            <person name="Palculict T."/>
            <person name="Patil S."/>
            <person name="Pu L.-L."/>
            <person name="Saada N."/>
            <person name="Tang L."/>
            <person name="Weissenberger G."/>
            <person name="Zhu Y."/>
            <person name="Hemphill L."/>
            <person name="Shang Y."/>
            <person name="Youmans B."/>
            <person name="Ayvaz T."/>
            <person name="Ross M."/>
            <person name="Santibanez J."/>
            <person name="Aqrawi P."/>
            <person name="Gross S."/>
            <person name="Joshi V."/>
            <person name="Fowler G."/>
            <person name="Nazareth L."/>
            <person name="Reid J."/>
            <person name="Worley K."/>
            <person name="Petrosino J."/>
            <person name="Highlander S."/>
            <person name="Gibbs R."/>
        </authorList>
    </citation>
    <scope>NUCLEOTIDE SEQUENCE [LARGE SCALE GENOMIC DNA]</scope>
    <source>
        <strain evidence="1 2">ATCC BAA-1200</strain>
    </source>
</reference>
<name>F2BE99_9NEIS</name>
<accession>F2BE99</accession>